<feature type="transmembrane region" description="Helical" evidence="1">
    <location>
        <begin position="58"/>
        <end position="80"/>
    </location>
</feature>
<keyword evidence="1" id="KW-1133">Transmembrane helix</keyword>
<dbReference type="Proteomes" id="UP001519325">
    <property type="component" value="Unassembled WGS sequence"/>
</dbReference>
<organism evidence="3 4">
    <name type="scientific">Nocardia goodfellowii</name>
    <dbReference type="NCBI Taxonomy" id="882446"/>
    <lineage>
        <taxon>Bacteria</taxon>
        <taxon>Bacillati</taxon>
        <taxon>Actinomycetota</taxon>
        <taxon>Actinomycetes</taxon>
        <taxon>Mycobacteriales</taxon>
        <taxon>Nocardiaceae</taxon>
        <taxon>Nocardia</taxon>
    </lineage>
</organism>
<protein>
    <submittedName>
        <fullName evidence="3">Undecaprenyl-diphosphatase</fullName>
        <ecNumber evidence="3">3.6.1.27</ecNumber>
    </submittedName>
</protein>
<feature type="transmembrane region" description="Helical" evidence="1">
    <location>
        <begin position="87"/>
        <end position="107"/>
    </location>
</feature>
<reference evidence="3 4" key="1">
    <citation type="submission" date="2021-03" db="EMBL/GenBank/DDBJ databases">
        <title>Sequencing the genomes of 1000 actinobacteria strains.</title>
        <authorList>
            <person name="Klenk H.-P."/>
        </authorList>
    </citation>
    <scope>NUCLEOTIDE SEQUENCE [LARGE SCALE GENOMIC DNA]</scope>
    <source>
        <strain evidence="3 4">DSM 45516</strain>
    </source>
</reference>
<dbReference type="Pfam" id="PF01569">
    <property type="entry name" value="PAP2"/>
    <property type="match status" value="1"/>
</dbReference>
<dbReference type="InterPro" id="IPR000326">
    <property type="entry name" value="PAP2/HPO"/>
</dbReference>
<dbReference type="SUPFAM" id="SSF48317">
    <property type="entry name" value="Acid phosphatase/Vanadium-dependent haloperoxidase"/>
    <property type="match status" value="1"/>
</dbReference>
<dbReference type="InterPro" id="IPR036938">
    <property type="entry name" value="PAP2/HPO_sf"/>
</dbReference>
<proteinExistence type="predicted"/>
<evidence type="ECO:0000313" key="4">
    <source>
        <dbReference type="Proteomes" id="UP001519325"/>
    </source>
</evidence>
<gene>
    <name evidence="3" type="ORF">BJ987_005425</name>
</gene>
<dbReference type="EC" id="3.6.1.27" evidence="3"/>
<accession>A0ABS4QLE3</accession>
<keyword evidence="4" id="KW-1185">Reference proteome</keyword>
<comment type="caution">
    <text evidence="3">The sequence shown here is derived from an EMBL/GenBank/DDBJ whole genome shotgun (WGS) entry which is preliminary data.</text>
</comment>
<evidence type="ECO:0000259" key="2">
    <source>
        <dbReference type="Pfam" id="PF01569"/>
    </source>
</evidence>
<dbReference type="GO" id="GO:0050380">
    <property type="term" value="F:undecaprenyl-diphosphatase activity"/>
    <property type="evidence" value="ECO:0007669"/>
    <property type="project" value="UniProtKB-EC"/>
</dbReference>
<evidence type="ECO:0000256" key="1">
    <source>
        <dbReference type="SAM" id="Phobius"/>
    </source>
</evidence>
<feature type="transmembrane region" description="Helical" evidence="1">
    <location>
        <begin position="119"/>
        <end position="140"/>
    </location>
</feature>
<dbReference type="EMBL" id="JAGGMR010000001">
    <property type="protein sequence ID" value="MBP2192524.1"/>
    <property type="molecule type" value="Genomic_DNA"/>
</dbReference>
<name>A0ABS4QLE3_9NOCA</name>
<dbReference type="Gene3D" id="1.20.144.10">
    <property type="entry name" value="Phosphatidic acid phosphatase type 2/haloperoxidase"/>
    <property type="match status" value="1"/>
</dbReference>
<evidence type="ECO:0000313" key="3">
    <source>
        <dbReference type="EMBL" id="MBP2192524.1"/>
    </source>
</evidence>
<keyword evidence="3" id="KW-0378">Hydrolase</keyword>
<feature type="domain" description="Phosphatidic acid phosphatase type 2/haloperoxidase" evidence="2">
    <location>
        <begin position="120"/>
        <end position="193"/>
    </location>
</feature>
<keyword evidence="1" id="KW-0472">Membrane</keyword>
<dbReference type="RefSeq" id="WP_209895417.1">
    <property type="nucleotide sequence ID" value="NZ_JAGGMR010000001.1"/>
</dbReference>
<keyword evidence="1" id="KW-0812">Transmembrane</keyword>
<sequence>MTVLGKRLGLGGLIVVTLCAVLTVAVPLSFPADGGATDVDREIARSVHRTLDDTGGVYQALVFPSNGYIVIPLWLAAVAWFVHRRRWWRAATMFAVPELALAVNTWVLKPLWDRPLADYLAYPSGHTVHLVAVATTFVLLTDSPRVRRWAAGATVFVLCGVAVGMIGLGYHHATDVLGGVTAAVAMATALCRLADFLAARRVPH</sequence>
<feature type="transmembrane region" description="Helical" evidence="1">
    <location>
        <begin position="149"/>
        <end position="170"/>
    </location>
</feature>